<sequence length="413" mass="47768">MKWANAVFMSYSNFYIKQSRLFSVLIWMILIAAHPFVFCYALNFPGPLILILLSLSMLVVYVKFARTFEVQSFCIFWGVIVFFSFLNVYHSDLCSISNVVQVLIVFLICTVITNCIGEKAFCKQYVYLLTIIVSLGFIGWLSVLIFNYPPLFNYTAQDGRSVAAFLFTVCNTYIPPVPHPIIRYSGIFDEPGTLSFFSMIALCINKLIVKSKRCEIILLILPIMTFSLAHILTLLLFYLFFYITSIQRLVVFISIVSGLIFLIISQKDISPYNRIYELSLHRLEQDDERGFQGNNRSESTSNAYKLFIENKLLGVGVQYEEEHHGISTNPFTILALYGLVGYFIVQIFFWRILVKSFAFRWRALNWNCIKCLVILFVNFQQRPFTTNVFTMFSVLLLLSIVETQLNMHKRNAS</sequence>
<name>A0A3E5B514_9BACE</name>
<evidence type="ECO:0008006" key="4">
    <source>
        <dbReference type="Google" id="ProtNLM"/>
    </source>
</evidence>
<keyword evidence="1" id="KW-0472">Membrane</keyword>
<evidence type="ECO:0000313" key="3">
    <source>
        <dbReference type="Proteomes" id="UP000260983"/>
    </source>
</evidence>
<comment type="caution">
    <text evidence="2">The sequence shown here is derived from an EMBL/GenBank/DDBJ whole genome shotgun (WGS) entry which is preliminary data.</text>
</comment>
<feature type="transmembrane region" description="Helical" evidence="1">
    <location>
        <begin position="384"/>
        <end position="401"/>
    </location>
</feature>
<feature type="transmembrane region" description="Helical" evidence="1">
    <location>
        <begin position="125"/>
        <end position="146"/>
    </location>
</feature>
<feature type="transmembrane region" description="Helical" evidence="1">
    <location>
        <begin position="96"/>
        <end position="113"/>
    </location>
</feature>
<accession>A0A3E5B514</accession>
<feature type="transmembrane region" description="Helical" evidence="1">
    <location>
        <begin position="74"/>
        <end position="90"/>
    </location>
</feature>
<keyword evidence="1" id="KW-1133">Transmembrane helix</keyword>
<organism evidence="2 3">
    <name type="scientific">Bacteroides oleiciplenus</name>
    <dbReference type="NCBI Taxonomy" id="626931"/>
    <lineage>
        <taxon>Bacteria</taxon>
        <taxon>Pseudomonadati</taxon>
        <taxon>Bacteroidota</taxon>
        <taxon>Bacteroidia</taxon>
        <taxon>Bacteroidales</taxon>
        <taxon>Bacteroidaceae</taxon>
        <taxon>Bacteroides</taxon>
    </lineage>
</organism>
<feature type="transmembrane region" description="Helical" evidence="1">
    <location>
        <begin position="331"/>
        <end position="353"/>
    </location>
</feature>
<feature type="transmembrane region" description="Helical" evidence="1">
    <location>
        <begin position="216"/>
        <end position="240"/>
    </location>
</feature>
<dbReference type="AlphaFoldDB" id="A0A3E5B514"/>
<evidence type="ECO:0000313" key="2">
    <source>
        <dbReference type="EMBL" id="RGN32604.1"/>
    </source>
</evidence>
<reference evidence="2 3" key="1">
    <citation type="submission" date="2018-08" db="EMBL/GenBank/DDBJ databases">
        <title>A genome reference for cultivated species of the human gut microbiota.</title>
        <authorList>
            <person name="Zou Y."/>
            <person name="Xue W."/>
            <person name="Luo G."/>
        </authorList>
    </citation>
    <scope>NUCLEOTIDE SEQUENCE [LARGE SCALE GENOMIC DNA]</scope>
    <source>
        <strain evidence="2 3">OM05-15BH</strain>
    </source>
</reference>
<gene>
    <name evidence="2" type="ORF">DXB65_17635</name>
</gene>
<evidence type="ECO:0000256" key="1">
    <source>
        <dbReference type="SAM" id="Phobius"/>
    </source>
</evidence>
<protein>
    <recommendedName>
        <fullName evidence="4">O-antigen ligase domain-containing protein</fullName>
    </recommendedName>
</protein>
<keyword evidence="1" id="KW-0812">Transmembrane</keyword>
<feature type="transmembrane region" description="Helical" evidence="1">
    <location>
        <begin position="192"/>
        <end position="209"/>
    </location>
</feature>
<feature type="transmembrane region" description="Helical" evidence="1">
    <location>
        <begin position="21"/>
        <end position="38"/>
    </location>
</feature>
<feature type="transmembrane region" description="Helical" evidence="1">
    <location>
        <begin position="246"/>
        <end position="264"/>
    </location>
</feature>
<dbReference type="Proteomes" id="UP000260983">
    <property type="component" value="Unassembled WGS sequence"/>
</dbReference>
<dbReference type="EMBL" id="QSUL01000013">
    <property type="protein sequence ID" value="RGN32604.1"/>
    <property type="molecule type" value="Genomic_DNA"/>
</dbReference>
<proteinExistence type="predicted"/>
<feature type="transmembrane region" description="Helical" evidence="1">
    <location>
        <begin position="44"/>
        <end position="62"/>
    </location>
</feature>